<evidence type="ECO:0000256" key="4">
    <source>
        <dbReference type="ARBA" id="ARBA00023136"/>
    </source>
</evidence>
<evidence type="ECO:0000313" key="8">
    <source>
        <dbReference type="EMBL" id="KII61798.1"/>
    </source>
</evidence>
<dbReference type="InterPro" id="IPR051533">
    <property type="entry name" value="WaaL-like"/>
</dbReference>
<proteinExistence type="predicted"/>
<feature type="transmembrane region" description="Helical" evidence="6">
    <location>
        <begin position="178"/>
        <end position="195"/>
    </location>
</feature>
<dbReference type="Pfam" id="PF04932">
    <property type="entry name" value="Wzy_C"/>
    <property type="match status" value="1"/>
</dbReference>
<keyword evidence="3 6" id="KW-1133">Transmembrane helix</keyword>
<organism evidence="8 9">
    <name type="scientific">Thelohanellus kitauei</name>
    <name type="common">Myxosporean</name>
    <dbReference type="NCBI Taxonomy" id="669202"/>
    <lineage>
        <taxon>Eukaryota</taxon>
        <taxon>Metazoa</taxon>
        <taxon>Cnidaria</taxon>
        <taxon>Myxozoa</taxon>
        <taxon>Myxosporea</taxon>
        <taxon>Bivalvulida</taxon>
        <taxon>Platysporina</taxon>
        <taxon>Myxobolidae</taxon>
        <taxon>Thelohanellus</taxon>
    </lineage>
</organism>
<dbReference type="GO" id="GO:0016020">
    <property type="term" value="C:membrane"/>
    <property type="evidence" value="ECO:0007669"/>
    <property type="project" value="UniProtKB-SubCell"/>
</dbReference>
<feature type="transmembrane region" description="Helical" evidence="6">
    <location>
        <begin position="239"/>
        <end position="257"/>
    </location>
</feature>
<dbReference type="EMBL" id="JWZT01005248">
    <property type="protein sequence ID" value="KII61798.1"/>
    <property type="molecule type" value="Genomic_DNA"/>
</dbReference>
<gene>
    <name evidence="8" type="ORF">RF11_11409</name>
</gene>
<protein>
    <recommendedName>
        <fullName evidence="7">O-antigen ligase-related domain-containing protein</fullName>
    </recommendedName>
</protein>
<dbReference type="Proteomes" id="UP000031668">
    <property type="component" value="Unassembled WGS sequence"/>
</dbReference>
<feature type="region of interest" description="Disordered" evidence="5">
    <location>
        <begin position="1"/>
        <end position="29"/>
    </location>
</feature>
<evidence type="ECO:0000256" key="3">
    <source>
        <dbReference type="ARBA" id="ARBA00022989"/>
    </source>
</evidence>
<evidence type="ECO:0000256" key="5">
    <source>
        <dbReference type="SAM" id="MobiDB-lite"/>
    </source>
</evidence>
<sequence length="477" mass="51652">MLWPPTAAPEPCTGIRSRSAGSPSSPAPTCSVCGARSGGIMSSENKVVVEERMPMQTESPPNQGAFGLVHDQALPLLVQLSAFLFGALALSVPSGYSYGPALLLLASLCFFAVRRLNWVLPRELKFIGLGLSLYFLVMVISVWFDGGKISQIDRASRALMAVVILPLLACVPVRLPILLSGCGVGALLACGIAIHDKFILGYERAFNDMMPLQSGNIAMSLGLFCLCGLLWAQKKGKLAFSFFMLLGGCAGMGASFLSGTRGGWVLLPVILFTIAVLFKECMYRKTTLVMLVGGLLCGGFLIVQPQSGVEARIELAQNDISQYLDKTNLNTSLGIRLQLWQSAWQSFTEKPLFGWGNHGIRQSQKAQLARGEISQFIYDFNSHAHNQFLDEMAKRGIVGLGALLLMMLIPLFLVKSRLHRPHNDDVHCGSALVIVAVFSSIDYCLSQAFFGHNSGITFFVSSLVIAASIVFKESDTE</sequence>
<dbReference type="PANTHER" id="PTHR37422:SF17">
    <property type="entry name" value="O-ANTIGEN LIGASE"/>
    <property type="match status" value="1"/>
</dbReference>
<feature type="transmembrane region" description="Helical" evidence="6">
    <location>
        <begin position="215"/>
        <end position="232"/>
    </location>
</feature>
<evidence type="ECO:0000256" key="2">
    <source>
        <dbReference type="ARBA" id="ARBA00022692"/>
    </source>
</evidence>
<evidence type="ECO:0000313" key="9">
    <source>
        <dbReference type="Proteomes" id="UP000031668"/>
    </source>
</evidence>
<feature type="transmembrane region" description="Helical" evidence="6">
    <location>
        <begin position="396"/>
        <end position="414"/>
    </location>
</feature>
<dbReference type="AlphaFoldDB" id="A0A0C2I967"/>
<evidence type="ECO:0000256" key="6">
    <source>
        <dbReference type="SAM" id="Phobius"/>
    </source>
</evidence>
<keyword evidence="4 6" id="KW-0472">Membrane</keyword>
<feature type="domain" description="O-antigen ligase-related" evidence="7">
    <location>
        <begin position="255"/>
        <end position="403"/>
    </location>
</feature>
<keyword evidence="2 6" id="KW-0812">Transmembrane</keyword>
<feature type="transmembrane region" description="Helical" evidence="6">
    <location>
        <begin position="96"/>
        <end position="114"/>
    </location>
</feature>
<name>A0A0C2I967_THEKT</name>
<dbReference type="PANTHER" id="PTHR37422">
    <property type="entry name" value="TEICHURONIC ACID BIOSYNTHESIS PROTEIN TUAE"/>
    <property type="match status" value="1"/>
</dbReference>
<evidence type="ECO:0000256" key="1">
    <source>
        <dbReference type="ARBA" id="ARBA00004141"/>
    </source>
</evidence>
<comment type="caution">
    <text evidence="8">The sequence shown here is derived from an EMBL/GenBank/DDBJ whole genome shotgun (WGS) entry which is preliminary data.</text>
</comment>
<feature type="transmembrane region" description="Helical" evidence="6">
    <location>
        <begin position="126"/>
        <end position="144"/>
    </location>
</feature>
<feature type="transmembrane region" description="Helical" evidence="6">
    <location>
        <begin position="455"/>
        <end position="471"/>
    </location>
</feature>
<keyword evidence="9" id="KW-1185">Reference proteome</keyword>
<accession>A0A0C2I967</accession>
<feature type="compositionally biased region" description="Low complexity" evidence="5">
    <location>
        <begin position="16"/>
        <end position="28"/>
    </location>
</feature>
<feature type="transmembrane region" description="Helical" evidence="6">
    <location>
        <begin position="156"/>
        <end position="173"/>
    </location>
</feature>
<dbReference type="InterPro" id="IPR007016">
    <property type="entry name" value="O-antigen_ligase-rel_domated"/>
</dbReference>
<reference evidence="8 9" key="1">
    <citation type="journal article" date="2014" name="Genome Biol. Evol.">
        <title>The genome of the myxosporean Thelohanellus kitauei shows adaptations to nutrient acquisition within its fish host.</title>
        <authorList>
            <person name="Yang Y."/>
            <person name="Xiong J."/>
            <person name="Zhou Z."/>
            <person name="Huo F."/>
            <person name="Miao W."/>
            <person name="Ran C."/>
            <person name="Liu Y."/>
            <person name="Zhang J."/>
            <person name="Feng J."/>
            <person name="Wang M."/>
            <person name="Wang M."/>
            <person name="Wang L."/>
            <person name="Yao B."/>
        </authorList>
    </citation>
    <scope>NUCLEOTIDE SEQUENCE [LARGE SCALE GENOMIC DNA]</scope>
    <source>
        <strain evidence="8">Wuqing</strain>
    </source>
</reference>
<feature type="transmembrane region" description="Helical" evidence="6">
    <location>
        <begin position="263"/>
        <end position="279"/>
    </location>
</feature>
<comment type="subcellular location">
    <subcellularLocation>
        <location evidence="1">Membrane</location>
        <topology evidence="1">Multi-pass membrane protein</topology>
    </subcellularLocation>
</comment>
<evidence type="ECO:0000259" key="7">
    <source>
        <dbReference type="Pfam" id="PF04932"/>
    </source>
</evidence>